<comment type="caution">
    <text evidence="9">The sequence shown here is derived from an EMBL/GenBank/DDBJ whole genome shotgun (WGS) entry which is preliminary data.</text>
</comment>
<feature type="compositionally biased region" description="Low complexity" evidence="7">
    <location>
        <begin position="483"/>
        <end position="502"/>
    </location>
</feature>
<evidence type="ECO:0000313" key="10">
    <source>
        <dbReference type="Proteomes" id="UP000326464"/>
    </source>
</evidence>
<sequence length="526" mass="57397">MTRQISFNLFEMNCVGHISHGLWVHPENNRHRFNDLDFWVETAKLLEAGLFDSIFLADVIGTYDGYRAGPETALREAVQIPSNDPLLIIPAMAAVTEHLGFAATFSTTYEPPFAFARRASTLDHLTKGRFGWNIVTSYLPNAARNFGLPDEVEHDQRYAIADEYLDVLYKLWEGSWDDDAVIEDRERRVYTDPSKVRYIDHRGPHFSVAGPHLSAPSLQRTPVLFQAGSSTAGKAFAARHAEGVFVGGRDAAAYRDNVADLRRLAVTNGRAAHHIKAFAGAVVIVGRTHKEAQRKAEEFRRLSSAEGYLAHAGGGGIDLAAYRAHEVIDDILARENRPGRDRQPSNRRHPAGTTVGEALERITRFDRGPFVAIGTPGEVADEIERWVEATDLDGFNLRQFLTPGTAEDFVEFVVPELQKRGLYRRSYEESTLRERLFGPGNRRLFPEHPGARYRNGAHLGDDAGVLARTEASDVGHGGGPSVGGPSPADRSAAAPSVAAAPAAPGPAVPDASDASAAPPAFAGGRR</sequence>
<feature type="binding site" evidence="6">
    <location>
        <position position="154"/>
    </location>
    <ligand>
        <name>FMN</name>
        <dbReference type="ChEBI" id="CHEBI:58210"/>
    </ligand>
</feature>
<evidence type="ECO:0000256" key="1">
    <source>
        <dbReference type="ARBA" id="ARBA00022630"/>
    </source>
</evidence>
<feature type="binding site" evidence="6">
    <location>
        <position position="230"/>
    </location>
    <ligand>
        <name>FMN</name>
        <dbReference type="ChEBI" id="CHEBI:58210"/>
    </ligand>
</feature>
<evidence type="ECO:0000256" key="7">
    <source>
        <dbReference type="SAM" id="MobiDB-lite"/>
    </source>
</evidence>
<feature type="binding site" evidence="6">
    <location>
        <position position="229"/>
    </location>
    <ligand>
        <name>FMN</name>
        <dbReference type="ChEBI" id="CHEBI:58210"/>
    </ligand>
</feature>
<feature type="compositionally biased region" description="Low complexity" evidence="7">
    <location>
        <begin position="508"/>
        <end position="526"/>
    </location>
</feature>
<protein>
    <submittedName>
        <fullName evidence="9">LLM class flavin-dependent oxidoreductase</fullName>
    </submittedName>
</protein>
<dbReference type="PIRSF" id="PIRSF000337">
    <property type="entry name" value="NTA_MOA"/>
    <property type="match status" value="1"/>
</dbReference>
<feature type="binding site" evidence="6">
    <location>
        <position position="158"/>
    </location>
    <ligand>
        <name>FMN</name>
        <dbReference type="ChEBI" id="CHEBI:58210"/>
    </ligand>
</feature>
<dbReference type="InterPro" id="IPR011251">
    <property type="entry name" value="Luciferase-like_dom"/>
</dbReference>
<evidence type="ECO:0000256" key="4">
    <source>
        <dbReference type="ARBA" id="ARBA00023033"/>
    </source>
</evidence>
<feature type="domain" description="Luciferase-like" evidence="8">
    <location>
        <begin position="28"/>
        <end position="389"/>
    </location>
</feature>
<dbReference type="SUPFAM" id="SSF51679">
    <property type="entry name" value="Bacterial luciferase-like"/>
    <property type="match status" value="1"/>
</dbReference>
<dbReference type="PANTHER" id="PTHR30011:SF16">
    <property type="entry name" value="C2H2 FINGER DOMAIN TRANSCRIPTION FACTOR (EUROFUNG)-RELATED"/>
    <property type="match status" value="1"/>
</dbReference>
<dbReference type="RefSeq" id="WP_152814439.1">
    <property type="nucleotide sequence ID" value="NZ_VJXX01000002.1"/>
</dbReference>
<feature type="binding site" evidence="6">
    <location>
        <position position="58"/>
    </location>
    <ligand>
        <name>FMN</name>
        <dbReference type="ChEBI" id="CHEBI:58210"/>
    </ligand>
</feature>
<accession>A0A7X1NQ35</accession>
<evidence type="ECO:0000256" key="5">
    <source>
        <dbReference type="ARBA" id="ARBA00033748"/>
    </source>
</evidence>
<dbReference type="GO" id="GO:0004497">
    <property type="term" value="F:monooxygenase activity"/>
    <property type="evidence" value="ECO:0007669"/>
    <property type="project" value="UniProtKB-KW"/>
</dbReference>
<dbReference type="Proteomes" id="UP000326464">
    <property type="component" value="Unassembled WGS sequence"/>
</dbReference>
<dbReference type="AlphaFoldDB" id="A0A7X1NQ35"/>
<evidence type="ECO:0000313" key="9">
    <source>
        <dbReference type="EMBL" id="MPY10819.1"/>
    </source>
</evidence>
<dbReference type="EMBL" id="VJXX01000002">
    <property type="protein sequence ID" value="MPY10819.1"/>
    <property type="molecule type" value="Genomic_DNA"/>
</dbReference>
<keyword evidence="2 6" id="KW-0288">FMN</keyword>
<evidence type="ECO:0000256" key="2">
    <source>
        <dbReference type="ARBA" id="ARBA00022643"/>
    </source>
</evidence>
<evidence type="ECO:0000256" key="6">
    <source>
        <dbReference type="PIRSR" id="PIRSR000337-1"/>
    </source>
</evidence>
<gene>
    <name evidence="9" type="ORF">FNH21_08820</name>
</gene>
<dbReference type="InterPro" id="IPR036661">
    <property type="entry name" value="Luciferase-like_sf"/>
</dbReference>
<dbReference type="Pfam" id="PF00296">
    <property type="entry name" value="Bac_luciferase"/>
    <property type="match status" value="1"/>
</dbReference>
<keyword evidence="3" id="KW-0560">Oxidoreductase</keyword>
<name>A0A7X1NQ35_9MICC</name>
<evidence type="ECO:0000259" key="8">
    <source>
        <dbReference type="Pfam" id="PF00296"/>
    </source>
</evidence>
<keyword evidence="1 6" id="KW-0285">Flavoprotein</keyword>
<comment type="similarity">
    <text evidence="5">Belongs to the NtaA/SnaA/DszA monooxygenase family.</text>
</comment>
<dbReference type="GO" id="GO:0016705">
    <property type="term" value="F:oxidoreductase activity, acting on paired donors, with incorporation or reduction of molecular oxygen"/>
    <property type="evidence" value="ECO:0007669"/>
    <property type="project" value="InterPro"/>
</dbReference>
<organism evidence="9 10">
    <name type="scientific">Arthrobacter bussei</name>
    <dbReference type="NCBI Taxonomy" id="2594179"/>
    <lineage>
        <taxon>Bacteria</taxon>
        <taxon>Bacillati</taxon>
        <taxon>Actinomycetota</taxon>
        <taxon>Actinomycetes</taxon>
        <taxon>Micrococcales</taxon>
        <taxon>Micrococcaceae</taxon>
        <taxon>Arthrobacter</taxon>
    </lineage>
</organism>
<proteinExistence type="inferred from homology"/>
<dbReference type="InterPro" id="IPR051260">
    <property type="entry name" value="Diverse_substr_monoxygenases"/>
</dbReference>
<feature type="binding site" evidence="6">
    <location>
        <position position="104"/>
    </location>
    <ligand>
        <name>FMN</name>
        <dbReference type="ChEBI" id="CHEBI:58210"/>
    </ligand>
</feature>
<reference evidence="10" key="1">
    <citation type="submission" date="2019-07" db="EMBL/GenBank/DDBJ databases">
        <title>Arthrobacter KR32 sp. nov., isolated from mountain cheese made of cows milk.</title>
        <authorList>
            <person name="Flegler A."/>
        </authorList>
    </citation>
    <scope>NUCLEOTIDE SEQUENCE [LARGE SCALE GENOMIC DNA]</scope>
    <source>
        <strain evidence="10">KR32</strain>
    </source>
</reference>
<evidence type="ECO:0000256" key="3">
    <source>
        <dbReference type="ARBA" id="ARBA00023002"/>
    </source>
</evidence>
<dbReference type="Gene3D" id="3.20.20.30">
    <property type="entry name" value="Luciferase-like domain"/>
    <property type="match status" value="1"/>
</dbReference>
<dbReference type="InterPro" id="IPR016215">
    <property type="entry name" value="NTA_MOA"/>
</dbReference>
<dbReference type="OrthoDB" id="3265338at2"/>
<feature type="compositionally biased region" description="Basic and acidic residues" evidence="7">
    <location>
        <begin position="333"/>
        <end position="344"/>
    </location>
</feature>
<dbReference type="NCBIfam" id="TIGR03860">
    <property type="entry name" value="FMN_nitrolo"/>
    <property type="match status" value="1"/>
</dbReference>
<feature type="region of interest" description="Disordered" evidence="7">
    <location>
        <begin position="333"/>
        <end position="354"/>
    </location>
</feature>
<feature type="region of interest" description="Disordered" evidence="7">
    <location>
        <begin position="470"/>
        <end position="526"/>
    </location>
</feature>
<keyword evidence="10" id="KW-1185">Reference proteome</keyword>
<keyword evidence="4" id="KW-0503">Monooxygenase</keyword>
<dbReference type="PANTHER" id="PTHR30011">
    <property type="entry name" value="ALKANESULFONATE MONOOXYGENASE-RELATED"/>
    <property type="match status" value="1"/>
</dbReference>